<evidence type="ECO:0000313" key="2">
    <source>
        <dbReference type="EMBL" id="SFH75941.1"/>
    </source>
</evidence>
<accession>A0A1I3CNX6</accession>
<dbReference type="NCBIfam" id="TIGR01444">
    <property type="entry name" value="fkbM_fam"/>
    <property type="match status" value="1"/>
</dbReference>
<proteinExistence type="predicted"/>
<name>A0A1I3CNX6_SELRU</name>
<dbReference type="PANTHER" id="PTHR34203:SF15">
    <property type="entry name" value="SLL1173 PROTEIN"/>
    <property type="match status" value="1"/>
</dbReference>
<dbReference type="PANTHER" id="PTHR34203">
    <property type="entry name" value="METHYLTRANSFERASE, FKBM FAMILY PROTEIN"/>
    <property type="match status" value="1"/>
</dbReference>
<dbReference type="Proteomes" id="UP000183639">
    <property type="component" value="Unassembled WGS sequence"/>
</dbReference>
<dbReference type="EMBL" id="FOQK01000004">
    <property type="protein sequence ID" value="SFH75941.1"/>
    <property type="molecule type" value="Genomic_DNA"/>
</dbReference>
<dbReference type="GO" id="GO:0032259">
    <property type="term" value="P:methylation"/>
    <property type="evidence" value="ECO:0007669"/>
    <property type="project" value="UniProtKB-KW"/>
</dbReference>
<dbReference type="InterPro" id="IPR052514">
    <property type="entry name" value="SAM-dependent_MTase"/>
</dbReference>
<dbReference type="Gene3D" id="3.40.50.150">
    <property type="entry name" value="Vaccinia Virus protein VP39"/>
    <property type="match status" value="1"/>
</dbReference>
<organism evidence="2 3">
    <name type="scientific">Selenomonas ruminantium</name>
    <dbReference type="NCBI Taxonomy" id="971"/>
    <lineage>
        <taxon>Bacteria</taxon>
        <taxon>Bacillati</taxon>
        <taxon>Bacillota</taxon>
        <taxon>Negativicutes</taxon>
        <taxon>Selenomonadales</taxon>
        <taxon>Selenomonadaceae</taxon>
        <taxon>Selenomonas</taxon>
    </lineage>
</organism>
<evidence type="ECO:0000259" key="1">
    <source>
        <dbReference type="Pfam" id="PF05050"/>
    </source>
</evidence>
<dbReference type="InterPro" id="IPR006342">
    <property type="entry name" value="FkbM_mtfrase"/>
</dbReference>
<dbReference type="Pfam" id="PF05050">
    <property type="entry name" value="Methyltransf_21"/>
    <property type="match status" value="1"/>
</dbReference>
<gene>
    <name evidence="2" type="ORF">SAMN04487861_10430</name>
</gene>
<dbReference type="AlphaFoldDB" id="A0A1I3CNX6"/>
<feature type="domain" description="Methyltransferase FkbM" evidence="1">
    <location>
        <begin position="54"/>
        <end position="208"/>
    </location>
</feature>
<dbReference type="InterPro" id="IPR029063">
    <property type="entry name" value="SAM-dependent_MTases_sf"/>
</dbReference>
<dbReference type="SUPFAM" id="SSF53335">
    <property type="entry name" value="S-adenosyl-L-methionine-dependent methyltransferases"/>
    <property type="match status" value="1"/>
</dbReference>
<evidence type="ECO:0000313" key="3">
    <source>
        <dbReference type="Proteomes" id="UP000183639"/>
    </source>
</evidence>
<sequence>MKSVNKCIDFRYGKIMYNALDQYVGKSLELYGEYSESEARIFEFFIQPGDTVVEVGANIGSHTVHLAQLAGDNGTVWAFEPQRLVFQLLAGNIAINGLTNVYCEQKCVSDRPETVLVPVQDVGTEVNWGGLSLEHTQTGEPVPAITLDSLSLSRCDFLKIDVEGMELNVLKGAAQTIKKCRPIIYMEADRPEKKDALLAYTKTLGYRIYAHNAPLYNEDNYFHNPNNVFVASIPVAEDTIAKVPMVSVNVICVPLESPIQINGAIEL</sequence>
<protein>
    <submittedName>
        <fullName evidence="2">Methyltransferase, FkbM family</fullName>
    </submittedName>
</protein>
<dbReference type="GO" id="GO:0008168">
    <property type="term" value="F:methyltransferase activity"/>
    <property type="evidence" value="ECO:0007669"/>
    <property type="project" value="UniProtKB-KW"/>
</dbReference>
<keyword evidence="2" id="KW-0808">Transferase</keyword>
<reference evidence="2 3" key="1">
    <citation type="submission" date="2016-10" db="EMBL/GenBank/DDBJ databases">
        <authorList>
            <person name="de Groot N.N."/>
        </authorList>
    </citation>
    <scope>NUCLEOTIDE SEQUENCE [LARGE SCALE GENOMIC DNA]</scope>
    <source>
        <strain evidence="2 3">Z108</strain>
    </source>
</reference>
<keyword evidence="2" id="KW-0489">Methyltransferase</keyword>
<dbReference type="RefSeq" id="WP_177207152.1">
    <property type="nucleotide sequence ID" value="NZ_FOQK01000004.1"/>
</dbReference>